<gene>
    <name evidence="1" type="ORF">NP493_1386g00033</name>
</gene>
<sequence length="212" mass="24420">MSNIVIQCIKCVNFLGLLIDERLDWQEHIHSYKNKLTSSLYAINRVNNCLPVSALKTINCALGYPYLTYGIISWGSTYKSHFTKLFIIQKIIICSILNRNYMEHSHALFICLHLLKLHDVYELEVGSVLYNLVHGSLPHLLCNMFTFVHNIHICQIRQISQICPFFSYTTRSSNSLLCKGPMIWNAIPTCIQQSHSLKCFVLSLKSIVVRRV</sequence>
<organism evidence="1 2">
    <name type="scientific">Ridgeia piscesae</name>
    <name type="common">Tubeworm</name>
    <dbReference type="NCBI Taxonomy" id="27915"/>
    <lineage>
        <taxon>Eukaryota</taxon>
        <taxon>Metazoa</taxon>
        <taxon>Spiralia</taxon>
        <taxon>Lophotrochozoa</taxon>
        <taxon>Annelida</taxon>
        <taxon>Polychaeta</taxon>
        <taxon>Sedentaria</taxon>
        <taxon>Canalipalpata</taxon>
        <taxon>Sabellida</taxon>
        <taxon>Siboglinidae</taxon>
        <taxon>Ridgeia</taxon>
    </lineage>
</organism>
<evidence type="ECO:0000313" key="2">
    <source>
        <dbReference type="Proteomes" id="UP001209878"/>
    </source>
</evidence>
<name>A0AAD9K673_RIDPI</name>
<dbReference type="Proteomes" id="UP001209878">
    <property type="component" value="Unassembled WGS sequence"/>
</dbReference>
<reference evidence="1" key="1">
    <citation type="journal article" date="2023" name="Mol. Biol. Evol.">
        <title>Third-Generation Sequencing Reveals the Adaptive Role of the Epigenome in Three Deep-Sea Polychaetes.</title>
        <authorList>
            <person name="Perez M."/>
            <person name="Aroh O."/>
            <person name="Sun Y."/>
            <person name="Lan Y."/>
            <person name="Juniper S.K."/>
            <person name="Young C.R."/>
            <person name="Angers B."/>
            <person name="Qian P.Y."/>
        </authorList>
    </citation>
    <scope>NUCLEOTIDE SEQUENCE</scope>
    <source>
        <strain evidence="1">R07B-5</strain>
    </source>
</reference>
<protein>
    <submittedName>
        <fullName evidence="1">Uncharacterized protein</fullName>
    </submittedName>
</protein>
<comment type="caution">
    <text evidence="1">The sequence shown here is derived from an EMBL/GenBank/DDBJ whole genome shotgun (WGS) entry which is preliminary data.</text>
</comment>
<dbReference type="EMBL" id="JAODUO010001392">
    <property type="protein sequence ID" value="KAK2164893.1"/>
    <property type="molecule type" value="Genomic_DNA"/>
</dbReference>
<proteinExistence type="predicted"/>
<evidence type="ECO:0000313" key="1">
    <source>
        <dbReference type="EMBL" id="KAK2164893.1"/>
    </source>
</evidence>
<dbReference type="AlphaFoldDB" id="A0AAD9K673"/>
<accession>A0AAD9K673</accession>
<keyword evidence="2" id="KW-1185">Reference proteome</keyword>